<evidence type="ECO:0000256" key="10">
    <source>
        <dbReference type="ARBA" id="ARBA00026033"/>
    </source>
</evidence>
<dbReference type="InterPro" id="IPR041471">
    <property type="entry name" value="UvrB_inter"/>
</dbReference>
<dbReference type="SMART" id="SM00490">
    <property type="entry name" value="HELICc"/>
    <property type="match status" value="1"/>
</dbReference>
<dbReference type="Pfam" id="PF17757">
    <property type="entry name" value="UvrB_inter"/>
    <property type="match status" value="1"/>
</dbReference>
<accession>A0A1F5R372</accession>
<evidence type="ECO:0000313" key="19">
    <source>
        <dbReference type="EMBL" id="OGF08915.1"/>
    </source>
</evidence>
<sequence length="690" mass="78142">MNQFKLASDYKPAGDQPQAIEQLVDGLNRGINHQVLLGVTGSGKTFTMANVIEKVNRPTLIMSHNKTLAAQLYGEFKGYFPRNAVEFFISYYDYYQPEAYIPSSDTYIEKDSSRNDDIERLRLRATSALLERRDVIIVASVSCIYSLGSPDEWKEFVLMLETGQAADREAVMKQLVGIQYQRNDVSFDRGTFRVRGGVIEVHPGDENIGLRIELEDDKVARLSVFEPLTGKVTEIKEKIAIYPTKHFLVSNPRLEEALKDIEEEAKWRVAELTNAGKLLEAQRIQQRTKYDLEMIKELGYCSGIENYSRHLAGRKPGDRPFCLIDFFPKDYLLIIDESHVSVPQIGAMYAGDRSRKETLVDFGFRLPSALDNRPLKFDEFESLAHQVIYTSATPSDYELKKSAGVVVDQIVRPTGLVDPEVVIKPIAGQVDDLMEEIQQRVERQERTLVTTLTKRMSEDLADFLASAGIKVRYLHSEIDAIERIEILRGLRLGEFDVLVGINLLREGLDLPEVSLVAILDADKEGFLRSERSLIQVSGRAARHLSGKVIMYADRVTDSMKRALAEMERRRKIQLAYNEKHGITPQSIIKSIEQVMLSTSVADSRQELVKEEMEAYIVSGLSQEEIIVQLEKQMFDAASAMEYEKAAAIRDQIRKLQGQEPLAKPFGGKRSKKKTGQPDMGVTYTRKRGKK</sequence>
<evidence type="ECO:0000313" key="20">
    <source>
        <dbReference type="Proteomes" id="UP000177230"/>
    </source>
</evidence>
<evidence type="ECO:0000256" key="3">
    <source>
        <dbReference type="ARBA" id="ARBA00022490"/>
    </source>
</evidence>
<dbReference type="InterPro" id="IPR001943">
    <property type="entry name" value="UVR_dom"/>
</dbReference>
<evidence type="ECO:0000256" key="2">
    <source>
        <dbReference type="ARBA" id="ARBA00008533"/>
    </source>
</evidence>
<dbReference type="PANTHER" id="PTHR24029:SF0">
    <property type="entry name" value="UVRABC SYSTEM PROTEIN B"/>
    <property type="match status" value="1"/>
</dbReference>
<dbReference type="Proteomes" id="UP000177230">
    <property type="component" value="Unassembled WGS sequence"/>
</dbReference>
<gene>
    <name evidence="12" type="primary">uvrB</name>
    <name evidence="19" type="ORF">A2024_01460</name>
</gene>
<evidence type="ECO:0000259" key="16">
    <source>
        <dbReference type="PROSITE" id="PS50151"/>
    </source>
</evidence>
<evidence type="ECO:0000256" key="4">
    <source>
        <dbReference type="ARBA" id="ARBA00022741"/>
    </source>
</evidence>
<dbReference type="GO" id="GO:0005524">
    <property type="term" value="F:ATP binding"/>
    <property type="evidence" value="ECO:0007669"/>
    <property type="project" value="UniProtKB-UniRule"/>
</dbReference>
<feature type="short sequence motif" description="Beta-hairpin" evidence="12">
    <location>
        <begin position="91"/>
        <end position="114"/>
    </location>
</feature>
<dbReference type="CDD" id="cd18790">
    <property type="entry name" value="SF2_C_UvrB"/>
    <property type="match status" value="1"/>
</dbReference>
<evidence type="ECO:0000256" key="6">
    <source>
        <dbReference type="ARBA" id="ARBA00022769"/>
    </source>
</evidence>
<proteinExistence type="inferred from homology"/>
<evidence type="ECO:0000256" key="5">
    <source>
        <dbReference type="ARBA" id="ARBA00022763"/>
    </source>
</evidence>
<dbReference type="InterPro" id="IPR006935">
    <property type="entry name" value="Helicase/UvrB_N"/>
</dbReference>
<keyword evidence="14" id="KW-0175">Coiled coil</keyword>
<evidence type="ECO:0000256" key="7">
    <source>
        <dbReference type="ARBA" id="ARBA00022840"/>
    </source>
</evidence>
<dbReference type="InterPro" id="IPR027417">
    <property type="entry name" value="P-loop_NTPase"/>
</dbReference>
<dbReference type="Gene3D" id="6.10.140.240">
    <property type="match status" value="1"/>
</dbReference>
<evidence type="ECO:0000256" key="11">
    <source>
        <dbReference type="ARBA" id="ARBA00029504"/>
    </source>
</evidence>
<dbReference type="SUPFAM" id="SSF46600">
    <property type="entry name" value="C-terminal UvrC-binding domain of UvrB"/>
    <property type="match status" value="1"/>
</dbReference>
<keyword evidence="4 12" id="KW-0547">Nucleotide-binding</keyword>
<dbReference type="PROSITE" id="PS50151">
    <property type="entry name" value="UVR"/>
    <property type="match status" value="1"/>
</dbReference>
<dbReference type="Gene3D" id="4.10.860.10">
    <property type="entry name" value="UVR domain"/>
    <property type="match status" value="1"/>
</dbReference>
<evidence type="ECO:0000256" key="8">
    <source>
        <dbReference type="ARBA" id="ARBA00022881"/>
    </source>
</evidence>
<dbReference type="PROSITE" id="PS51192">
    <property type="entry name" value="HELICASE_ATP_BIND_1"/>
    <property type="match status" value="1"/>
</dbReference>
<dbReference type="Pfam" id="PF04851">
    <property type="entry name" value="ResIII"/>
    <property type="match status" value="1"/>
</dbReference>
<feature type="domain" description="Helicase ATP-binding" evidence="17">
    <location>
        <begin position="25"/>
        <end position="181"/>
    </location>
</feature>
<dbReference type="GO" id="GO:0003677">
    <property type="term" value="F:DNA binding"/>
    <property type="evidence" value="ECO:0007669"/>
    <property type="project" value="UniProtKB-UniRule"/>
</dbReference>
<keyword evidence="7 12" id="KW-0067">ATP-binding</keyword>
<protein>
    <recommendedName>
        <fullName evidence="11 12">UvrABC system protein B</fullName>
        <shortName evidence="12">Protein UvrB</shortName>
    </recommendedName>
    <alternativeName>
        <fullName evidence="12">Excinuclease ABC subunit B</fullName>
    </alternativeName>
</protein>
<keyword evidence="9 12" id="KW-0234">DNA repair</keyword>
<dbReference type="GO" id="GO:0016887">
    <property type="term" value="F:ATP hydrolysis activity"/>
    <property type="evidence" value="ECO:0007669"/>
    <property type="project" value="InterPro"/>
</dbReference>
<dbReference type="Gene3D" id="3.40.50.300">
    <property type="entry name" value="P-loop containing nucleotide triphosphate hydrolases"/>
    <property type="match status" value="3"/>
</dbReference>
<dbReference type="GO" id="GO:0009381">
    <property type="term" value="F:excinuclease ABC activity"/>
    <property type="evidence" value="ECO:0007669"/>
    <property type="project" value="UniProtKB-UniRule"/>
</dbReference>
<feature type="region of interest" description="Disordered" evidence="15">
    <location>
        <begin position="655"/>
        <end position="690"/>
    </location>
</feature>
<dbReference type="GO" id="GO:0009432">
    <property type="term" value="P:SOS response"/>
    <property type="evidence" value="ECO:0007669"/>
    <property type="project" value="UniProtKB-UniRule"/>
</dbReference>
<reference evidence="19 20" key="1">
    <citation type="journal article" date="2016" name="Nat. Commun.">
        <title>Thousands of microbial genomes shed light on interconnected biogeochemical processes in an aquifer system.</title>
        <authorList>
            <person name="Anantharaman K."/>
            <person name="Brown C.T."/>
            <person name="Hug L.A."/>
            <person name="Sharon I."/>
            <person name="Castelle C.J."/>
            <person name="Probst A.J."/>
            <person name="Thomas B.C."/>
            <person name="Singh A."/>
            <person name="Wilkins M.J."/>
            <person name="Karaoz U."/>
            <person name="Brodie E.L."/>
            <person name="Williams K.H."/>
            <person name="Hubbard S.S."/>
            <person name="Banfield J.F."/>
        </authorList>
    </citation>
    <scope>NUCLEOTIDE SEQUENCE [LARGE SCALE GENOMIC DNA]</scope>
</reference>
<dbReference type="NCBIfam" id="TIGR00631">
    <property type="entry name" value="uvrb"/>
    <property type="match status" value="1"/>
</dbReference>
<dbReference type="InterPro" id="IPR036876">
    <property type="entry name" value="UVR_dom_sf"/>
</dbReference>
<evidence type="ECO:0000259" key="17">
    <source>
        <dbReference type="PROSITE" id="PS51192"/>
    </source>
</evidence>
<evidence type="ECO:0000256" key="14">
    <source>
        <dbReference type="SAM" id="Coils"/>
    </source>
</evidence>
<dbReference type="GO" id="GO:0005737">
    <property type="term" value="C:cytoplasm"/>
    <property type="evidence" value="ECO:0007669"/>
    <property type="project" value="UniProtKB-SubCell"/>
</dbReference>
<dbReference type="SMART" id="SM00487">
    <property type="entry name" value="DEXDc"/>
    <property type="match status" value="1"/>
</dbReference>
<keyword evidence="3 12" id="KW-0963">Cytoplasm</keyword>
<dbReference type="Pfam" id="PF00271">
    <property type="entry name" value="Helicase_C"/>
    <property type="match status" value="1"/>
</dbReference>
<evidence type="ECO:0000256" key="9">
    <source>
        <dbReference type="ARBA" id="ARBA00023204"/>
    </source>
</evidence>
<dbReference type="PANTHER" id="PTHR24029">
    <property type="entry name" value="UVRABC SYSTEM PROTEIN B"/>
    <property type="match status" value="1"/>
</dbReference>
<dbReference type="InterPro" id="IPR004807">
    <property type="entry name" value="UvrB"/>
</dbReference>
<keyword evidence="6 12" id="KW-0228">DNA excision</keyword>
<evidence type="ECO:0000256" key="1">
    <source>
        <dbReference type="ARBA" id="ARBA00004496"/>
    </source>
</evidence>
<feature type="binding site" evidence="12">
    <location>
        <begin position="38"/>
        <end position="45"/>
    </location>
    <ligand>
        <name>ATP</name>
        <dbReference type="ChEBI" id="CHEBI:30616"/>
    </ligand>
</feature>
<dbReference type="HAMAP" id="MF_00204">
    <property type="entry name" value="UvrB"/>
    <property type="match status" value="1"/>
</dbReference>
<dbReference type="GO" id="GO:0006289">
    <property type="term" value="P:nucleotide-excision repair"/>
    <property type="evidence" value="ECO:0007669"/>
    <property type="project" value="UniProtKB-UniRule"/>
</dbReference>
<dbReference type="InterPro" id="IPR024759">
    <property type="entry name" value="UvrB_YAD/RRR_dom"/>
</dbReference>
<keyword evidence="5 12" id="KW-0227">DNA damage</keyword>
<evidence type="ECO:0000259" key="18">
    <source>
        <dbReference type="PROSITE" id="PS51194"/>
    </source>
</evidence>
<feature type="domain" description="Helicase C-terminal" evidence="18">
    <location>
        <begin position="429"/>
        <end position="595"/>
    </location>
</feature>
<organism evidence="19 20">
    <name type="scientific">Candidatus Edwardsbacteria bacterium GWF2_54_11</name>
    <dbReference type="NCBI Taxonomy" id="1817851"/>
    <lineage>
        <taxon>Bacteria</taxon>
        <taxon>Candidatus Edwardsiibacteriota</taxon>
    </lineage>
</organism>
<dbReference type="InterPro" id="IPR001650">
    <property type="entry name" value="Helicase_C-like"/>
</dbReference>
<dbReference type="EMBL" id="MFFM01000046">
    <property type="protein sequence ID" value="OGF08915.1"/>
    <property type="molecule type" value="Genomic_DNA"/>
</dbReference>
<keyword evidence="8 12" id="KW-0267">Excision nuclease</keyword>
<comment type="function">
    <text evidence="12">The UvrABC repair system catalyzes the recognition and processing of DNA lesions. A damage recognition complex composed of 2 UvrA and 2 UvrB subunits scans DNA for abnormalities. Upon binding of the UvrA(2)B(2) complex to a putative damaged site, the DNA wraps around one UvrB monomer. DNA wrap is dependent on ATP binding by UvrB and probably causes local melting of the DNA helix, facilitating insertion of UvrB beta-hairpin between the DNA strands. Then UvrB probes one DNA strand for the presence of a lesion. If a lesion is found the UvrA subunits dissociate and the UvrB-DNA preincision complex is formed. This complex is subsequently bound by UvrC and the second UvrB is released. If no lesion is found, the DNA wraps around the other UvrB subunit that will check the other stand for damage.</text>
</comment>
<dbReference type="AlphaFoldDB" id="A0A1F5R372"/>
<keyword evidence="12 13" id="KW-0742">SOS response</keyword>
<comment type="caution">
    <text evidence="19">The sequence shown here is derived from an EMBL/GenBank/DDBJ whole genome shotgun (WGS) entry which is preliminary data.</text>
</comment>
<dbReference type="Pfam" id="PF12344">
    <property type="entry name" value="UvrB"/>
    <property type="match status" value="1"/>
</dbReference>
<dbReference type="InterPro" id="IPR014001">
    <property type="entry name" value="Helicase_ATP-bd"/>
</dbReference>
<evidence type="ECO:0000256" key="15">
    <source>
        <dbReference type="SAM" id="MobiDB-lite"/>
    </source>
</evidence>
<evidence type="ECO:0000256" key="12">
    <source>
        <dbReference type="HAMAP-Rule" id="MF_00204"/>
    </source>
</evidence>
<comment type="similarity">
    <text evidence="2 12 13">Belongs to the UvrB family.</text>
</comment>
<dbReference type="Pfam" id="PF02151">
    <property type="entry name" value="UVR"/>
    <property type="match status" value="1"/>
</dbReference>
<name>A0A1F5R372_9BACT</name>
<comment type="subunit">
    <text evidence="10 12 13">Forms a heterotetramer with UvrA during the search for lesions. Interacts with UvrC in an incision complex.</text>
</comment>
<evidence type="ECO:0000256" key="13">
    <source>
        <dbReference type="RuleBase" id="RU003587"/>
    </source>
</evidence>
<comment type="subcellular location">
    <subcellularLocation>
        <location evidence="1 12 13">Cytoplasm</location>
    </subcellularLocation>
</comment>
<feature type="domain" description="UVR" evidence="16">
    <location>
        <begin position="623"/>
        <end position="658"/>
    </location>
</feature>
<dbReference type="CDD" id="cd17916">
    <property type="entry name" value="DEXHc_UvrB"/>
    <property type="match status" value="1"/>
</dbReference>
<comment type="domain">
    <text evidence="12">The beta-hairpin motif is involved in DNA binding.</text>
</comment>
<dbReference type="GO" id="GO:0009380">
    <property type="term" value="C:excinuclease repair complex"/>
    <property type="evidence" value="ECO:0007669"/>
    <property type="project" value="InterPro"/>
</dbReference>
<dbReference type="NCBIfam" id="NF003673">
    <property type="entry name" value="PRK05298.1"/>
    <property type="match status" value="1"/>
</dbReference>
<dbReference type="SUPFAM" id="SSF52540">
    <property type="entry name" value="P-loop containing nucleoside triphosphate hydrolases"/>
    <property type="match status" value="2"/>
</dbReference>
<dbReference type="PROSITE" id="PS51194">
    <property type="entry name" value="HELICASE_CTER"/>
    <property type="match status" value="1"/>
</dbReference>
<feature type="coiled-coil region" evidence="14">
    <location>
        <begin position="427"/>
        <end position="454"/>
    </location>
</feature>